<protein>
    <submittedName>
        <fullName evidence="2">Uncharacterized protein</fullName>
    </submittedName>
</protein>
<dbReference type="Proteomes" id="UP000265618">
    <property type="component" value="Unassembled WGS sequence"/>
</dbReference>
<evidence type="ECO:0000313" key="2">
    <source>
        <dbReference type="EMBL" id="GIQ83708.1"/>
    </source>
</evidence>
<accession>A0A9K3CWP4</accession>
<evidence type="ECO:0000256" key="1">
    <source>
        <dbReference type="SAM" id="MobiDB-lite"/>
    </source>
</evidence>
<keyword evidence="3" id="KW-1185">Reference proteome</keyword>
<feature type="compositionally biased region" description="Basic and acidic residues" evidence="1">
    <location>
        <begin position="167"/>
        <end position="179"/>
    </location>
</feature>
<gene>
    <name evidence="2" type="ORF">KIPB_005065</name>
</gene>
<organism evidence="2 3">
    <name type="scientific">Kipferlia bialata</name>
    <dbReference type="NCBI Taxonomy" id="797122"/>
    <lineage>
        <taxon>Eukaryota</taxon>
        <taxon>Metamonada</taxon>
        <taxon>Carpediemonas-like organisms</taxon>
        <taxon>Kipferlia</taxon>
    </lineage>
</organism>
<name>A0A9K3CWP4_9EUKA</name>
<dbReference type="AlphaFoldDB" id="A0A9K3CWP4"/>
<sequence>MHHEDMIVALWTREWAKTFVRRNVTTAVFDKSALRQGELRTQMQKEDLCASDTYGIDMTSSAGLLSSAGQTRLRAERFTYDYNKSKDAFLKQLCPDKKTPPVEILQLDQAMTRITMLVQILDRVDKAKRDRVEAHQVAMWFRRFLRDRKHMAFPETFPYSNSTGPTRDVRSAAPEKRQSEAPSFSLGPSRKRHNRYGNVDTTSVQDT</sequence>
<proteinExistence type="predicted"/>
<dbReference type="EMBL" id="BDIP01001149">
    <property type="protein sequence ID" value="GIQ83708.1"/>
    <property type="molecule type" value="Genomic_DNA"/>
</dbReference>
<feature type="region of interest" description="Disordered" evidence="1">
    <location>
        <begin position="155"/>
        <end position="207"/>
    </location>
</feature>
<reference evidence="2 3" key="1">
    <citation type="journal article" date="2018" name="PLoS ONE">
        <title>The draft genome of Kipferlia bialata reveals reductive genome evolution in fornicate parasites.</title>
        <authorList>
            <person name="Tanifuji G."/>
            <person name="Takabayashi S."/>
            <person name="Kume K."/>
            <person name="Takagi M."/>
            <person name="Nakayama T."/>
            <person name="Kamikawa R."/>
            <person name="Inagaki Y."/>
            <person name="Hashimoto T."/>
        </authorList>
    </citation>
    <scope>NUCLEOTIDE SEQUENCE [LARGE SCALE GENOMIC DNA]</scope>
    <source>
        <strain evidence="2">NY0173</strain>
    </source>
</reference>
<evidence type="ECO:0000313" key="3">
    <source>
        <dbReference type="Proteomes" id="UP000265618"/>
    </source>
</evidence>
<comment type="caution">
    <text evidence="2">The sequence shown here is derived from an EMBL/GenBank/DDBJ whole genome shotgun (WGS) entry which is preliminary data.</text>
</comment>